<evidence type="ECO:0000313" key="8">
    <source>
        <dbReference type="EMBL" id="MVT26826.1"/>
    </source>
</evidence>
<protein>
    <recommendedName>
        <fullName evidence="5 6">o-succinylbenzoate synthase</fullName>
        <ecNumber evidence="5 6">4.2.1.113</ecNumber>
    </recommendedName>
</protein>
<sequence>MRIVEAVIHDVELPLVHSFETSSHRKSSLRHLLVQLTDESGTTGWGEIASPAGPYYAAETTTMAWHTATEYLLPAVLGKEWEHPEQINGFFAAVRGHWFAKAGVDMAAWTLFAARSGQPLAQTLGGTRQSVVAGVSLGIEPSIDELLEQVAKHVDSGYPRVKLKIAPSGPNGRSWDVEPVKAVRDAYPDLDVHVDANGAYPGRDQAGYDDALAALRALDQYGLTMIEQPFAPRNFLDSARLQAELDTPVCLDESVETLDDLRTALELAAGGVLNIKVSRMGGLSAARAAHDLAQQAGWPVWCGGMHEFGIGRLANVAISSLPGFTLPSDVSASNKYYAQDVITPPVTAENGVVQVPEAPGLGAEVRTELIAAHATQVRTFTA</sequence>
<evidence type="ECO:0000256" key="1">
    <source>
        <dbReference type="ARBA" id="ARBA00001968"/>
    </source>
</evidence>
<evidence type="ECO:0000256" key="2">
    <source>
        <dbReference type="ARBA" id="ARBA00022723"/>
    </source>
</evidence>
<feature type="domain" description="Mandelate racemase/muconate lactonizing enzyme C-terminal" evidence="7">
    <location>
        <begin position="143"/>
        <end position="248"/>
    </location>
</feature>
<evidence type="ECO:0000256" key="5">
    <source>
        <dbReference type="ARBA" id="ARBA00029491"/>
    </source>
</evidence>
<dbReference type="InterPro" id="IPR029017">
    <property type="entry name" value="Enolase-like_N"/>
</dbReference>
<name>A0A7K1UK75_9MICC</name>
<dbReference type="Pfam" id="PF02746">
    <property type="entry name" value="MR_MLE_N"/>
    <property type="match status" value="1"/>
</dbReference>
<dbReference type="InterPro" id="IPR013341">
    <property type="entry name" value="Mandelate_racemase_N_dom"/>
</dbReference>
<accession>A0A7K1UK75</accession>
<keyword evidence="9" id="KW-1185">Reference proteome</keyword>
<keyword evidence="4 8" id="KW-0456">Lyase</keyword>
<dbReference type="GO" id="GO:0016854">
    <property type="term" value="F:racemase and epimerase activity"/>
    <property type="evidence" value="ECO:0007669"/>
    <property type="project" value="UniProtKB-ARBA"/>
</dbReference>
<dbReference type="UniPathway" id="UPA01057">
    <property type="reaction ID" value="UER00165"/>
</dbReference>
<dbReference type="SMART" id="SM00922">
    <property type="entry name" value="MR_MLE"/>
    <property type="match status" value="1"/>
</dbReference>
<dbReference type="Proteomes" id="UP000460157">
    <property type="component" value="Unassembled WGS sequence"/>
</dbReference>
<dbReference type="EC" id="4.2.1.113" evidence="5 6"/>
<evidence type="ECO:0000256" key="6">
    <source>
        <dbReference type="NCBIfam" id="TIGR01928"/>
    </source>
</evidence>
<dbReference type="SUPFAM" id="SSF51604">
    <property type="entry name" value="Enolase C-terminal domain-like"/>
    <property type="match status" value="1"/>
</dbReference>
<dbReference type="PANTHER" id="PTHR48073:SF5">
    <property type="entry name" value="O-SUCCINYLBENZOATE SYNTHASE"/>
    <property type="match status" value="1"/>
</dbReference>
<dbReference type="OrthoDB" id="9774531at2"/>
<keyword evidence="2" id="KW-0479">Metal-binding</keyword>
<dbReference type="EMBL" id="WRPM01000072">
    <property type="protein sequence ID" value="MVT26826.1"/>
    <property type="molecule type" value="Genomic_DNA"/>
</dbReference>
<reference evidence="8 9" key="1">
    <citation type="submission" date="2019-12" db="EMBL/GenBank/DDBJ databases">
        <title>Nesterenkonia muleiensis sp. nov., a novel actinobacterium isolated from sap of Populus euphratica.</title>
        <authorList>
            <person name="Wang R."/>
        </authorList>
    </citation>
    <scope>NUCLEOTIDE SEQUENCE [LARGE SCALE GENOMIC DNA]</scope>
    <source>
        <strain evidence="8 9">F10</strain>
    </source>
</reference>
<dbReference type="SFLD" id="SFLDG00180">
    <property type="entry name" value="muconate_cycloisomerase"/>
    <property type="match status" value="1"/>
</dbReference>
<evidence type="ECO:0000259" key="7">
    <source>
        <dbReference type="SMART" id="SM00922"/>
    </source>
</evidence>
<dbReference type="PANTHER" id="PTHR48073">
    <property type="entry name" value="O-SUCCINYLBENZOATE SYNTHASE-RELATED"/>
    <property type="match status" value="1"/>
</dbReference>
<dbReference type="GO" id="GO:0046872">
    <property type="term" value="F:metal ion binding"/>
    <property type="evidence" value="ECO:0007669"/>
    <property type="project" value="UniProtKB-KW"/>
</dbReference>
<dbReference type="AlphaFoldDB" id="A0A7K1UK75"/>
<comment type="cofactor">
    <cofactor evidence="1">
        <name>a divalent metal cation</name>
        <dbReference type="ChEBI" id="CHEBI:60240"/>
    </cofactor>
</comment>
<organism evidence="8 9">
    <name type="scientific">Nesterenkonia alkaliphila</name>
    <dbReference type="NCBI Taxonomy" id="1463631"/>
    <lineage>
        <taxon>Bacteria</taxon>
        <taxon>Bacillati</taxon>
        <taxon>Actinomycetota</taxon>
        <taxon>Actinomycetes</taxon>
        <taxon>Micrococcales</taxon>
        <taxon>Micrococcaceae</taxon>
        <taxon>Nesterenkonia</taxon>
    </lineage>
</organism>
<dbReference type="CDD" id="cd03317">
    <property type="entry name" value="NAAAR"/>
    <property type="match status" value="1"/>
</dbReference>
<evidence type="ECO:0000313" key="9">
    <source>
        <dbReference type="Proteomes" id="UP000460157"/>
    </source>
</evidence>
<dbReference type="SFLD" id="SFLDS00001">
    <property type="entry name" value="Enolase"/>
    <property type="match status" value="1"/>
</dbReference>
<dbReference type="Gene3D" id="3.20.20.120">
    <property type="entry name" value="Enolase-like C-terminal domain"/>
    <property type="match status" value="1"/>
</dbReference>
<evidence type="ECO:0000256" key="4">
    <source>
        <dbReference type="ARBA" id="ARBA00023239"/>
    </source>
</evidence>
<dbReference type="UniPathway" id="UPA00079"/>
<dbReference type="GO" id="GO:0009234">
    <property type="term" value="P:menaquinone biosynthetic process"/>
    <property type="evidence" value="ECO:0007669"/>
    <property type="project" value="UniProtKB-UniRule"/>
</dbReference>
<dbReference type="SUPFAM" id="SSF54826">
    <property type="entry name" value="Enolase N-terminal domain-like"/>
    <property type="match status" value="1"/>
</dbReference>
<dbReference type="GO" id="GO:0043748">
    <property type="term" value="F:O-succinylbenzoate synthase activity"/>
    <property type="evidence" value="ECO:0007669"/>
    <property type="project" value="UniProtKB-EC"/>
</dbReference>
<dbReference type="InterPro" id="IPR036849">
    <property type="entry name" value="Enolase-like_C_sf"/>
</dbReference>
<dbReference type="InterPro" id="IPR029065">
    <property type="entry name" value="Enolase_C-like"/>
</dbReference>
<evidence type="ECO:0000256" key="3">
    <source>
        <dbReference type="ARBA" id="ARBA00022842"/>
    </source>
</evidence>
<dbReference type="RefSeq" id="WP_157324161.1">
    <property type="nucleotide sequence ID" value="NZ_BMFX01000004.1"/>
</dbReference>
<keyword evidence="3" id="KW-0460">Magnesium</keyword>
<gene>
    <name evidence="8" type="primary">menC</name>
    <name evidence="8" type="ORF">GNZ21_10740</name>
</gene>
<dbReference type="NCBIfam" id="TIGR01928">
    <property type="entry name" value="menC_lowGC_arch"/>
    <property type="match status" value="1"/>
</dbReference>
<dbReference type="InterPro" id="IPR013342">
    <property type="entry name" value="Mandelate_racemase_C"/>
</dbReference>
<dbReference type="InterPro" id="IPR010197">
    <property type="entry name" value="OSBS/NAAAR"/>
</dbReference>
<proteinExistence type="predicted"/>
<dbReference type="Pfam" id="PF13378">
    <property type="entry name" value="MR_MLE_C"/>
    <property type="match status" value="1"/>
</dbReference>
<dbReference type="Gene3D" id="3.30.390.10">
    <property type="entry name" value="Enolase-like, N-terminal domain"/>
    <property type="match status" value="1"/>
</dbReference>
<comment type="caution">
    <text evidence="8">The sequence shown here is derived from an EMBL/GenBank/DDBJ whole genome shotgun (WGS) entry which is preliminary data.</text>
</comment>
<dbReference type="SFLD" id="SFLDF00009">
    <property type="entry name" value="o-succinylbenzoate_synthase"/>
    <property type="match status" value="1"/>
</dbReference>